<accession>A0A0E9UVZ6</accession>
<protein>
    <submittedName>
        <fullName evidence="1">Uncharacterized protein</fullName>
    </submittedName>
</protein>
<proteinExistence type="predicted"/>
<organism evidence="1">
    <name type="scientific">Anguilla anguilla</name>
    <name type="common">European freshwater eel</name>
    <name type="synonym">Muraena anguilla</name>
    <dbReference type="NCBI Taxonomy" id="7936"/>
    <lineage>
        <taxon>Eukaryota</taxon>
        <taxon>Metazoa</taxon>
        <taxon>Chordata</taxon>
        <taxon>Craniata</taxon>
        <taxon>Vertebrata</taxon>
        <taxon>Euteleostomi</taxon>
        <taxon>Actinopterygii</taxon>
        <taxon>Neopterygii</taxon>
        <taxon>Teleostei</taxon>
        <taxon>Anguilliformes</taxon>
        <taxon>Anguillidae</taxon>
        <taxon>Anguilla</taxon>
    </lineage>
</organism>
<dbReference type="AlphaFoldDB" id="A0A0E9UVZ6"/>
<sequence>MLKEFISNGENTVDIRTVLIFLQEILKGASSEFIRPH</sequence>
<reference evidence="1" key="1">
    <citation type="submission" date="2014-11" db="EMBL/GenBank/DDBJ databases">
        <authorList>
            <person name="Amaro Gonzalez C."/>
        </authorList>
    </citation>
    <scope>NUCLEOTIDE SEQUENCE</scope>
</reference>
<evidence type="ECO:0000313" key="1">
    <source>
        <dbReference type="EMBL" id="JAH69148.1"/>
    </source>
</evidence>
<reference evidence="1" key="2">
    <citation type="journal article" date="2015" name="Fish Shellfish Immunol.">
        <title>Early steps in the European eel (Anguilla anguilla)-Vibrio vulnificus interaction in the gills: Role of the RtxA13 toxin.</title>
        <authorList>
            <person name="Callol A."/>
            <person name="Pajuelo D."/>
            <person name="Ebbesson L."/>
            <person name="Teles M."/>
            <person name="MacKenzie S."/>
            <person name="Amaro C."/>
        </authorList>
    </citation>
    <scope>NUCLEOTIDE SEQUENCE</scope>
</reference>
<dbReference type="EMBL" id="GBXM01039429">
    <property type="protein sequence ID" value="JAH69148.1"/>
    <property type="molecule type" value="Transcribed_RNA"/>
</dbReference>
<name>A0A0E9UVZ6_ANGAN</name>